<evidence type="ECO:0000256" key="7">
    <source>
        <dbReference type="RuleBase" id="RU363032"/>
    </source>
</evidence>
<feature type="transmembrane region" description="Helical" evidence="7">
    <location>
        <begin position="179"/>
        <end position="202"/>
    </location>
</feature>
<accession>A0A8J3ZN02</accession>
<dbReference type="PANTHER" id="PTHR30193:SF1">
    <property type="entry name" value="ABC TRANSPORTER PERMEASE PROTEIN YESP-RELATED"/>
    <property type="match status" value="1"/>
</dbReference>
<feature type="domain" description="ABC transmembrane type-1" evidence="9">
    <location>
        <begin position="94"/>
        <end position="311"/>
    </location>
</feature>
<dbReference type="InterPro" id="IPR035906">
    <property type="entry name" value="MetI-like_sf"/>
</dbReference>
<feature type="transmembrane region" description="Helical" evidence="7">
    <location>
        <begin position="98"/>
        <end position="119"/>
    </location>
</feature>
<protein>
    <submittedName>
        <fullName evidence="10">ABC transporter</fullName>
    </submittedName>
</protein>
<dbReference type="InterPro" id="IPR000515">
    <property type="entry name" value="MetI-like"/>
</dbReference>
<keyword evidence="6 7" id="KW-0472">Membrane</keyword>
<gene>
    <name evidence="10" type="ORF">Vau01_121140</name>
</gene>
<reference evidence="10" key="1">
    <citation type="submission" date="2021-01" db="EMBL/GenBank/DDBJ databases">
        <title>Whole genome shotgun sequence of Virgisporangium aurantiacum NBRC 16421.</title>
        <authorList>
            <person name="Komaki H."/>
            <person name="Tamura T."/>
        </authorList>
    </citation>
    <scope>NUCLEOTIDE SEQUENCE</scope>
    <source>
        <strain evidence="10">NBRC 16421</strain>
    </source>
</reference>
<evidence type="ECO:0000313" key="10">
    <source>
        <dbReference type="EMBL" id="GIJ64598.1"/>
    </source>
</evidence>
<feature type="transmembrane region" description="Helical" evidence="7">
    <location>
        <begin position="131"/>
        <end position="151"/>
    </location>
</feature>
<dbReference type="PROSITE" id="PS50928">
    <property type="entry name" value="ABC_TM1"/>
    <property type="match status" value="1"/>
</dbReference>
<feature type="transmembrane region" description="Helical" evidence="7">
    <location>
        <begin position="290"/>
        <end position="311"/>
    </location>
</feature>
<dbReference type="PANTHER" id="PTHR30193">
    <property type="entry name" value="ABC TRANSPORTER PERMEASE PROTEIN"/>
    <property type="match status" value="1"/>
</dbReference>
<feature type="compositionally biased region" description="Basic residues" evidence="8">
    <location>
        <begin position="12"/>
        <end position="26"/>
    </location>
</feature>
<dbReference type="InterPro" id="IPR051393">
    <property type="entry name" value="ABC_transporter_permease"/>
</dbReference>
<evidence type="ECO:0000256" key="4">
    <source>
        <dbReference type="ARBA" id="ARBA00022692"/>
    </source>
</evidence>
<keyword evidence="2 7" id="KW-0813">Transport</keyword>
<comment type="caution">
    <text evidence="10">The sequence shown here is derived from an EMBL/GenBank/DDBJ whole genome shotgun (WGS) entry which is preliminary data.</text>
</comment>
<dbReference type="Proteomes" id="UP000612585">
    <property type="component" value="Unassembled WGS sequence"/>
</dbReference>
<dbReference type="Pfam" id="PF00528">
    <property type="entry name" value="BPD_transp_1"/>
    <property type="match status" value="1"/>
</dbReference>
<proteinExistence type="inferred from homology"/>
<comment type="subcellular location">
    <subcellularLocation>
        <location evidence="1 7">Cell membrane</location>
        <topology evidence="1 7">Multi-pass membrane protein</topology>
    </subcellularLocation>
</comment>
<dbReference type="SUPFAM" id="SSF161098">
    <property type="entry name" value="MetI-like"/>
    <property type="match status" value="1"/>
</dbReference>
<dbReference type="GO" id="GO:0055085">
    <property type="term" value="P:transmembrane transport"/>
    <property type="evidence" value="ECO:0007669"/>
    <property type="project" value="InterPro"/>
</dbReference>
<keyword evidence="4 7" id="KW-0812">Transmembrane</keyword>
<keyword evidence="3" id="KW-1003">Cell membrane</keyword>
<keyword evidence="5 7" id="KW-1133">Transmembrane helix</keyword>
<evidence type="ECO:0000256" key="1">
    <source>
        <dbReference type="ARBA" id="ARBA00004651"/>
    </source>
</evidence>
<organism evidence="10 11">
    <name type="scientific">Virgisporangium aurantiacum</name>
    <dbReference type="NCBI Taxonomy" id="175570"/>
    <lineage>
        <taxon>Bacteria</taxon>
        <taxon>Bacillati</taxon>
        <taxon>Actinomycetota</taxon>
        <taxon>Actinomycetes</taxon>
        <taxon>Micromonosporales</taxon>
        <taxon>Micromonosporaceae</taxon>
        <taxon>Virgisporangium</taxon>
    </lineage>
</organism>
<sequence>MVVEKAPVTASARRRPSGPVPPKRRRQWSRYSGRTFYLFVAPWVVGFVLLTVVPLGYAFAMSLTNFDGSSSLWRWVGLSNYRELLHDSAAWASLGRTLAYTAIVVPLSVAMSLGLAVLLNRRLRAVGLFRTVFFLPSVVPVVATAIMWKLVFNRDSGLLNAILERLGIGAVTWLVDPTAFYALIILTLWGLGIGMVIMLAALQGVPIELEEAATVDGAGRWHVFRHVTMPMISPVIFFQVVTGVIMSFQVLVQPLLLAETNSIGAAGSVPTSTHLYMVQVYQEYFANQRFGYGSAMLWVFFVIILIITLLVQRSSQFWVYYEVDHDQSD</sequence>
<dbReference type="CDD" id="cd06261">
    <property type="entry name" value="TM_PBP2"/>
    <property type="match status" value="1"/>
</dbReference>
<keyword evidence="11" id="KW-1185">Reference proteome</keyword>
<evidence type="ECO:0000259" key="9">
    <source>
        <dbReference type="PROSITE" id="PS50928"/>
    </source>
</evidence>
<dbReference type="GO" id="GO:0005886">
    <property type="term" value="C:plasma membrane"/>
    <property type="evidence" value="ECO:0007669"/>
    <property type="project" value="UniProtKB-SubCell"/>
</dbReference>
<dbReference type="RefSeq" id="WP_204013604.1">
    <property type="nucleotide sequence ID" value="NZ_BOPG01000122.1"/>
</dbReference>
<dbReference type="AlphaFoldDB" id="A0A8J3ZN02"/>
<comment type="similarity">
    <text evidence="7">Belongs to the binding-protein-dependent transport system permease family.</text>
</comment>
<evidence type="ECO:0000256" key="6">
    <source>
        <dbReference type="ARBA" id="ARBA00023136"/>
    </source>
</evidence>
<evidence type="ECO:0000313" key="11">
    <source>
        <dbReference type="Proteomes" id="UP000612585"/>
    </source>
</evidence>
<dbReference type="EMBL" id="BOPG01000122">
    <property type="protein sequence ID" value="GIJ64598.1"/>
    <property type="molecule type" value="Genomic_DNA"/>
</dbReference>
<name>A0A8J3ZN02_9ACTN</name>
<dbReference type="Gene3D" id="1.10.3720.10">
    <property type="entry name" value="MetI-like"/>
    <property type="match status" value="1"/>
</dbReference>
<feature type="transmembrane region" description="Helical" evidence="7">
    <location>
        <begin position="231"/>
        <end position="252"/>
    </location>
</feature>
<evidence type="ECO:0000256" key="2">
    <source>
        <dbReference type="ARBA" id="ARBA00022448"/>
    </source>
</evidence>
<evidence type="ECO:0000256" key="5">
    <source>
        <dbReference type="ARBA" id="ARBA00022989"/>
    </source>
</evidence>
<evidence type="ECO:0000256" key="3">
    <source>
        <dbReference type="ARBA" id="ARBA00022475"/>
    </source>
</evidence>
<evidence type="ECO:0000256" key="8">
    <source>
        <dbReference type="SAM" id="MobiDB-lite"/>
    </source>
</evidence>
<feature type="transmembrane region" description="Helical" evidence="7">
    <location>
        <begin position="35"/>
        <end position="60"/>
    </location>
</feature>
<feature type="region of interest" description="Disordered" evidence="8">
    <location>
        <begin position="1"/>
        <end position="26"/>
    </location>
</feature>